<comment type="caution">
    <text evidence="1">The sequence shown here is derived from an EMBL/GenBank/DDBJ whole genome shotgun (WGS) entry which is preliminary data.</text>
</comment>
<evidence type="ECO:0000313" key="1">
    <source>
        <dbReference type="EMBL" id="KAA0190719.1"/>
    </source>
</evidence>
<proteinExistence type="predicted"/>
<reference evidence="1" key="1">
    <citation type="submission" date="2019-05" db="EMBL/GenBank/DDBJ databases">
        <title>Annotation for the trematode Fasciolopsis buski.</title>
        <authorList>
            <person name="Choi Y.-J."/>
        </authorList>
    </citation>
    <scope>NUCLEOTIDE SEQUENCE</scope>
    <source>
        <strain evidence="1">HT</strain>
        <tissue evidence="1">Whole worm</tissue>
    </source>
</reference>
<name>A0A8E0RTY6_9TREM</name>
<accession>A0A8E0RTY6</accession>
<dbReference type="OrthoDB" id="76293at2759"/>
<gene>
    <name evidence="1" type="ORF">FBUS_10813</name>
</gene>
<evidence type="ECO:0000313" key="2">
    <source>
        <dbReference type="Proteomes" id="UP000728185"/>
    </source>
</evidence>
<protein>
    <submittedName>
        <fullName evidence="1">Uncharacterized protein</fullName>
    </submittedName>
</protein>
<organism evidence="1 2">
    <name type="scientific">Fasciolopsis buskii</name>
    <dbReference type="NCBI Taxonomy" id="27845"/>
    <lineage>
        <taxon>Eukaryota</taxon>
        <taxon>Metazoa</taxon>
        <taxon>Spiralia</taxon>
        <taxon>Lophotrochozoa</taxon>
        <taxon>Platyhelminthes</taxon>
        <taxon>Trematoda</taxon>
        <taxon>Digenea</taxon>
        <taxon>Plagiorchiida</taxon>
        <taxon>Echinostomata</taxon>
        <taxon>Echinostomatoidea</taxon>
        <taxon>Fasciolidae</taxon>
        <taxon>Fasciolopsis</taxon>
    </lineage>
</organism>
<keyword evidence="2" id="KW-1185">Reference proteome</keyword>
<dbReference type="EMBL" id="LUCM01006826">
    <property type="protein sequence ID" value="KAA0190719.1"/>
    <property type="molecule type" value="Genomic_DNA"/>
</dbReference>
<dbReference type="Proteomes" id="UP000728185">
    <property type="component" value="Unassembled WGS sequence"/>
</dbReference>
<dbReference type="AlphaFoldDB" id="A0A8E0RTY6"/>
<sequence>MFCDFDLIPGLDVAHTSYGYSYYTKYDTKSRISEACLQSAGDDIVYLLRRVAYGKNLASTEKLKVSEAPSSDIEVRNVYLSSHEIDIYLAINLCHQCDQGIFDLTSSEFG</sequence>